<evidence type="ECO:0000256" key="1">
    <source>
        <dbReference type="ARBA" id="ARBA00011079"/>
    </source>
</evidence>
<keyword evidence="4" id="KW-0378">Hydrolase</keyword>
<keyword evidence="9" id="KW-1185">Reference proteome</keyword>
<keyword evidence="5" id="KW-0325">Glycoprotein</keyword>
<evidence type="ECO:0000256" key="7">
    <source>
        <dbReference type="SAM" id="Phobius"/>
    </source>
</evidence>
<name>A0A226E4R7_FOLCA</name>
<dbReference type="Pfam" id="PF05577">
    <property type="entry name" value="Peptidase_S28"/>
    <property type="match status" value="1"/>
</dbReference>
<accession>A0A226E4R7</accession>
<keyword evidence="3" id="KW-0732">Signal</keyword>
<gene>
    <name evidence="8" type="ORF">Fcan01_13070</name>
</gene>
<dbReference type="GO" id="GO:0070008">
    <property type="term" value="F:serine-type exopeptidase activity"/>
    <property type="evidence" value="ECO:0007669"/>
    <property type="project" value="InterPro"/>
</dbReference>
<dbReference type="GO" id="GO:0008239">
    <property type="term" value="F:dipeptidyl-peptidase activity"/>
    <property type="evidence" value="ECO:0007669"/>
    <property type="project" value="TreeGrafter"/>
</dbReference>
<sequence length="551" mass="63250">MNITQEYYLICVLYSFVIVSGINPFQFHVGNFDNKNSIAEHVYIRGKHFLKNDNEEDEKSEGRKGVKHPDKSSSIDRTPHSWFSQCIDHFNSSCSGENVQRWNQRYWINSDSYKPGGPIFFMFGGEGSAEGYVDAGKWLDFAEDFGALAVCLEHRFYGQSFIPSLDNSFESMSLLTSQQALADAALFIQWLKYNNSGATNLDNAKVVTFGGSYPGNLAAWMRQNYPNIVNLAVASSAPVEAKLEFPEFLRTVSEVIYQQDPTCFRKIYGAFRCMDNLVNDLQCNETEAWSVYASPQELLDGLHQCRPYNFSVNFERQQFFHNLGARWGSNFPGHRSTSKCHTLVLQNNLDVIEDYGNFLVQTGQTRETCQRSEKDLSAALRTPHAEKTRFDEDPEDEIVEFVKSLSGRDGKSWTWQTCYEFGYFQVADPEIQLFSDEWDSLIDIRRCQSIFPDANFTRKSIQSRIDLTNAFYKGKKFEGSCTIFVNGQWDPWHSLGFNQQNETTSRNTVISIPQAEHCEDMKSHPNPSVFMYQAQQRIREQIGKYLMDPNC</sequence>
<comment type="caution">
    <text evidence="8">The sequence shown here is derived from an EMBL/GenBank/DDBJ whole genome shotgun (WGS) entry which is preliminary data.</text>
</comment>
<keyword evidence="2 8" id="KW-0645">Protease</keyword>
<dbReference type="AlphaFoldDB" id="A0A226E4R7"/>
<reference evidence="8 9" key="1">
    <citation type="submission" date="2015-12" db="EMBL/GenBank/DDBJ databases">
        <title>The genome of Folsomia candida.</title>
        <authorList>
            <person name="Faddeeva A."/>
            <person name="Derks M.F."/>
            <person name="Anvar Y."/>
            <person name="Smit S."/>
            <person name="Van Straalen N."/>
            <person name="Roelofs D."/>
        </authorList>
    </citation>
    <scope>NUCLEOTIDE SEQUENCE [LARGE SCALE GENOMIC DNA]</scope>
    <source>
        <strain evidence="8 9">VU population</strain>
        <tissue evidence="8">Whole body</tissue>
    </source>
</reference>
<dbReference type="Gene3D" id="3.40.50.1820">
    <property type="entry name" value="alpha/beta hydrolase"/>
    <property type="match status" value="1"/>
</dbReference>
<organism evidence="8 9">
    <name type="scientific">Folsomia candida</name>
    <name type="common">Springtail</name>
    <dbReference type="NCBI Taxonomy" id="158441"/>
    <lineage>
        <taxon>Eukaryota</taxon>
        <taxon>Metazoa</taxon>
        <taxon>Ecdysozoa</taxon>
        <taxon>Arthropoda</taxon>
        <taxon>Hexapoda</taxon>
        <taxon>Collembola</taxon>
        <taxon>Entomobryomorpha</taxon>
        <taxon>Isotomoidea</taxon>
        <taxon>Isotomidae</taxon>
        <taxon>Proisotominae</taxon>
        <taxon>Folsomia</taxon>
    </lineage>
</organism>
<dbReference type="GO" id="GO:0006508">
    <property type="term" value="P:proteolysis"/>
    <property type="evidence" value="ECO:0007669"/>
    <property type="project" value="UniProtKB-KW"/>
</dbReference>
<evidence type="ECO:0000256" key="6">
    <source>
        <dbReference type="SAM" id="MobiDB-lite"/>
    </source>
</evidence>
<dbReference type="OrthoDB" id="1735038at2759"/>
<keyword evidence="7" id="KW-0472">Membrane</keyword>
<evidence type="ECO:0000256" key="5">
    <source>
        <dbReference type="ARBA" id="ARBA00023180"/>
    </source>
</evidence>
<keyword evidence="7" id="KW-0812">Transmembrane</keyword>
<dbReference type="InterPro" id="IPR029058">
    <property type="entry name" value="AB_hydrolase_fold"/>
</dbReference>
<dbReference type="InterPro" id="IPR008758">
    <property type="entry name" value="Peptidase_S28"/>
</dbReference>
<dbReference type="Gene3D" id="1.20.120.980">
    <property type="entry name" value="Serine carboxypeptidase S28, SKS domain"/>
    <property type="match status" value="1"/>
</dbReference>
<dbReference type="PANTHER" id="PTHR11010:SF38">
    <property type="entry name" value="LYSOSOMAL PRO-X CARBOXYPEPTIDASE"/>
    <property type="match status" value="1"/>
</dbReference>
<dbReference type="SUPFAM" id="SSF53474">
    <property type="entry name" value="alpha/beta-Hydrolases"/>
    <property type="match status" value="1"/>
</dbReference>
<comment type="similarity">
    <text evidence="1">Belongs to the peptidase S28 family.</text>
</comment>
<dbReference type="EMBL" id="LNIX01000007">
    <property type="protein sequence ID" value="OXA52278.1"/>
    <property type="molecule type" value="Genomic_DNA"/>
</dbReference>
<evidence type="ECO:0000256" key="4">
    <source>
        <dbReference type="ARBA" id="ARBA00022801"/>
    </source>
</evidence>
<protein>
    <submittedName>
        <fullName evidence="8">Thymus-specific serine protease</fullName>
    </submittedName>
</protein>
<dbReference type="Proteomes" id="UP000198287">
    <property type="component" value="Unassembled WGS sequence"/>
</dbReference>
<proteinExistence type="inferred from homology"/>
<evidence type="ECO:0000256" key="3">
    <source>
        <dbReference type="ARBA" id="ARBA00022729"/>
    </source>
</evidence>
<evidence type="ECO:0000313" key="9">
    <source>
        <dbReference type="Proteomes" id="UP000198287"/>
    </source>
</evidence>
<feature type="region of interest" description="Disordered" evidence="6">
    <location>
        <begin position="54"/>
        <end position="77"/>
    </location>
</feature>
<dbReference type="InterPro" id="IPR042269">
    <property type="entry name" value="Ser_carbopepase_S28_SKS"/>
</dbReference>
<feature type="transmembrane region" description="Helical" evidence="7">
    <location>
        <begin position="7"/>
        <end position="27"/>
    </location>
</feature>
<dbReference type="PANTHER" id="PTHR11010">
    <property type="entry name" value="PROTEASE S28 PRO-X CARBOXYPEPTIDASE-RELATED"/>
    <property type="match status" value="1"/>
</dbReference>
<evidence type="ECO:0000256" key="2">
    <source>
        <dbReference type="ARBA" id="ARBA00022670"/>
    </source>
</evidence>
<keyword evidence="7" id="KW-1133">Transmembrane helix</keyword>
<evidence type="ECO:0000313" key="8">
    <source>
        <dbReference type="EMBL" id="OXA52278.1"/>
    </source>
</evidence>
<feature type="compositionally biased region" description="Basic and acidic residues" evidence="6">
    <location>
        <begin position="60"/>
        <end position="77"/>
    </location>
</feature>